<keyword evidence="1 4" id="KW-0378">Hydrolase</keyword>
<keyword evidence="2" id="KW-0464">Manganese</keyword>
<comment type="cofactor">
    <cofactor evidence="2">
        <name>Mn(2+)</name>
        <dbReference type="ChEBI" id="CHEBI:29035"/>
    </cofactor>
    <text evidence="2">The Mn(2+) ion enhances activity.</text>
</comment>
<dbReference type="PANTHER" id="PTHR11014">
    <property type="entry name" value="PEPTIDASE M20 FAMILY MEMBER"/>
    <property type="match status" value="1"/>
</dbReference>
<dbReference type="InterPro" id="IPR002933">
    <property type="entry name" value="Peptidase_M20"/>
</dbReference>
<feature type="binding site" evidence="2">
    <location>
        <position position="101"/>
    </location>
    <ligand>
        <name>Mn(2+)</name>
        <dbReference type="ChEBI" id="CHEBI:29035"/>
        <label>2</label>
    </ligand>
</feature>
<dbReference type="PANTHER" id="PTHR11014:SF169">
    <property type="entry name" value="CLAN MH, FAMILY M20, PEPTIDASE T-LIKE METALLOPEPTIDASE"/>
    <property type="match status" value="1"/>
</dbReference>
<dbReference type="GO" id="GO:0016787">
    <property type="term" value="F:hydrolase activity"/>
    <property type="evidence" value="ECO:0007669"/>
    <property type="project" value="UniProtKB-KW"/>
</dbReference>
<evidence type="ECO:0000256" key="2">
    <source>
        <dbReference type="PIRSR" id="PIRSR005962-1"/>
    </source>
</evidence>
<dbReference type="SUPFAM" id="SSF55031">
    <property type="entry name" value="Bacterial exopeptidase dimerisation domain"/>
    <property type="match status" value="1"/>
</dbReference>
<dbReference type="Proteomes" id="UP000435138">
    <property type="component" value="Unassembled WGS sequence"/>
</dbReference>
<evidence type="ECO:0000313" key="5">
    <source>
        <dbReference type="Proteomes" id="UP000435138"/>
    </source>
</evidence>
<dbReference type="Pfam" id="PF01546">
    <property type="entry name" value="Peptidase_M20"/>
    <property type="match status" value="1"/>
</dbReference>
<keyword evidence="5" id="KW-1185">Reference proteome</keyword>
<evidence type="ECO:0000313" key="4">
    <source>
        <dbReference type="EMBL" id="MQY48528.1"/>
    </source>
</evidence>
<dbReference type="Pfam" id="PF07687">
    <property type="entry name" value="M20_dimer"/>
    <property type="match status" value="1"/>
</dbReference>
<dbReference type="PIRSF" id="PIRSF005962">
    <property type="entry name" value="Pept_M20D_amidohydro"/>
    <property type="match status" value="1"/>
</dbReference>
<dbReference type="RefSeq" id="WP_153357089.1">
    <property type="nucleotide sequence ID" value="NZ_JAYKOO010000002.1"/>
</dbReference>
<feature type="binding site" evidence="2">
    <location>
        <position position="160"/>
    </location>
    <ligand>
        <name>Mn(2+)</name>
        <dbReference type="ChEBI" id="CHEBI:29035"/>
        <label>2</label>
    </ligand>
</feature>
<dbReference type="Gene3D" id="3.40.630.10">
    <property type="entry name" value="Zn peptidases"/>
    <property type="match status" value="1"/>
</dbReference>
<reference evidence="4 5" key="1">
    <citation type="submission" date="2019-11" db="EMBL/GenBank/DDBJ databases">
        <title>Genome analysis of Rhizobacterium cereale a novel genus and species isolated from maize roots in North Spain.</title>
        <authorList>
            <person name="Menendez E."/>
            <person name="Flores-Felix J.D."/>
            <person name="Ramirez-Bahena M.-H."/>
            <person name="Igual J.M."/>
            <person name="Garcia-Fraile P."/>
            <person name="Peix A."/>
            <person name="Velazquez E."/>
        </authorList>
    </citation>
    <scope>NUCLEOTIDE SEQUENCE [LARGE SCALE GENOMIC DNA]</scope>
    <source>
        <strain evidence="4 5">RZME27</strain>
    </source>
</reference>
<dbReference type="SUPFAM" id="SSF53187">
    <property type="entry name" value="Zn-dependent exopeptidases"/>
    <property type="match status" value="1"/>
</dbReference>
<dbReference type="Gene3D" id="3.30.70.360">
    <property type="match status" value="1"/>
</dbReference>
<name>A0A6A8AF37_9HYPH</name>
<evidence type="ECO:0000256" key="1">
    <source>
        <dbReference type="ARBA" id="ARBA00022801"/>
    </source>
</evidence>
<gene>
    <name evidence="4" type="ORF">GAO09_21060</name>
</gene>
<dbReference type="InterPro" id="IPR036264">
    <property type="entry name" value="Bact_exopeptidase_dim_dom"/>
</dbReference>
<sequence length="386" mass="41438">MYLTPAEFEDLRAFRHRLHRQPELSGEEIETAKLIVEALSVTSPDEIVTGIGGHGVAAVYAGQEEGPTVLVRCELDALPIEELTDLPYKSEIIGKGHLCGHDGHMTTLVAVARDLARQRPQKGRVVLMFQPAEENGAGAAAVIADEKFAALKPDFSFSLHNMPGRPLGHVALMAGHVNCASRGMRIELTGKTAHASCPEDGISPAPAASKLIAELPGLGANRSTHVGLDFSLVTLTHARIGEPAFGIAPGYAEIWVTLRTLHDARMAALVAQAEELAESVALPAGLHLGITYHDVFHHCENDETAVAHLKAAMDAEGVTYDDGDGFVPMKGSEDFGLFGHVSKSAMFFLGAGENHPRLHNPDYDFPDELIDTGSRVFLRTIRDMLG</sequence>
<feature type="binding site" evidence="2">
    <location>
        <position position="99"/>
    </location>
    <ligand>
        <name>Mn(2+)</name>
        <dbReference type="ChEBI" id="CHEBI:29035"/>
        <label>2</label>
    </ligand>
</feature>
<proteinExistence type="predicted"/>
<evidence type="ECO:0000259" key="3">
    <source>
        <dbReference type="Pfam" id="PF07687"/>
    </source>
</evidence>
<dbReference type="GO" id="GO:0046872">
    <property type="term" value="F:metal ion binding"/>
    <property type="evidence" value="ECO:0007669"/>
    <property type="project" value="UniProtKB-KW"/>
</dbReference>
<protein>
    <submittedName>
        <fullName evidence="4">Amidohydrolase</fullName>
    </submittedName>
</protein>
<feature type="binding site" evidence="2">
    <location>
        <position position="359"/>
    </location>
    <ligand>
        <name>Mn(2+)</name>
        <dbReference type="ChEBI" id="CHEBI:29035"/>
        <label>2</label>
    </ligand>
</feature>
<feature type="binding site" evidence="2">
    <location>
        <position position="134"/>
    </location>
    <ligand>
        <name>Mn(2+)</name>
        <dbReference type="ChEBI" id="CHEBI:29035"/>
        <label>2</label>
    </ligand>
</feature>
<dbReference type="NCBIfam" id="TIGR01891">
    <property type="entry name" value="amidohydrolases"/>
    <property type="match status" value="1"/>
</dbReference>
<dbReference type="AlphaFoldDB" id="A0A6A8AF37"/>
<comment type="caution">
    <text evidence="4">The sequence shown here is derived from an EMBL/GenBank/DDBJ whole genome shotgun (WGS) entry which is preliminary data.</text>
</comment>
<dbReference type="InterPro" id="IPR011650">
    <property type="entry name" value="Peptidase_M20_dimer"/>
</dbReference>
<feature type="domain" description="Peptidase M20 dimerisation" evidence="3">
    <location>
        <begin position="182"/>
        <end position="281"/>
    </location>
</feature>
<keyword evidence="2" id="KW-0479">Metal-binding</keyword>
<accession>A0A6A8AF37</accession>
<dbReference type="EMBL" id="WIXI01000048">
    <property type="protein sequence ID" value="MQY48528.1"/>
    <property type="molecule type" value="Genomic_DNA"/>
</dbReference>
<organism evidence="4 5">
    <name type="scientific">Endobacterium cereale</name>
    <dbReference type="NCBI Taxonomy" id="2663029"/>
    <lineage>
        <taxon>Bacteria</taxon>
        <taxon>Pseudomonadati</taxon>
        <taxon>Pseudomonadota</taxon>
        <taxon>Alphaproteobacteria</taxon>
        <taxon>Hyphomicrobiales</taxon>
        <taxon>Rhizobiaceae</taxon>
        <taxon>Endobacterium</taxon>
    </lineage>
</organism>
<dbReference type="InterPro" id="IPR017439">
    <property type="entry name" value="Amidohydrolase"/>
</dbReference>